<dbReference type="PANTHER" id="PTHR20922:SF13">
    <property type="entry name" value="DNL-TYPE ZINC FINGER PROTEIN"/>
    <property type="match status" value="1"/>
</dbReference>
<dbReference type="InterPro" id="IPR007853">
    <property type="entry name" value="Znf_DNL-typ"/>
</dbReference>
<name>U6G7Y5_EIMAC</name>
<dbReference type="GO" id="GO:0006457">
    <property type="term" value="P:protein folding"/>
    <property type="evidence" value="ECO:0007669"/>
    <property type="project" value="TreeGrafter"/>
</dbReference>
<dbReference type="PROSITE" id="PS51501">
    <property type="entry name" value="ZF_DNL"/>
    <property type="match status" value="1"/>
</dbReference>
<evidence type="ECO:0000256" key="2">
    <source>
        <dbReference type="ARBA" id="ARBA00022771"/>
    </source>
</evidence>
<dbReference type="GO" id="GO:0030150">
    <property type="term" value="P:protein import into mitochondrial matrix"/>
    <property type="evidence" value="ECO:0007669"/>
    <property type="project" value="TreeGrafter"/>
</dbReference>
<evidence type="ECO:0000259" key="5">
    <source>
        <dbReference type="PROSITE" id="PS51501"/>
    </source>
</evidence>
<dbReference type="GO" id="GO:0008270">
    <property type="term" value="F:zinc ion binding"/>
    <property type="evidence" value="ECO:0007669"/>
    <property type="project" value="UniProtKB-KW"/>
</dbReference>
<dbReference type="VEuPathDB" id="ToxoDB:EAH_00017230"/>
<evidence type="ECO:0000313" key="6">
    <source>
        <dbReference type="EMBL" id="CDI76295.1"/>
    </source>
</evidence>
<dbReference type="GO" id="GO:0051087">
    <property type="term" value="F:protein-folding chaperone binding"/>
    <property type="evidence" value="ECO:0007669"/>
    <property type="project" value="TreeGrafter"/>
</dbReference>
<gene>
    <name evidence="6" type="ORF">EAH_00017230</name>
</gene>
<evidence type="ECO:0000256" key="3">
    <source>
        <dbReference type="ARBA" id="ARBA00022833"/>
    </source>
</evidence>
<feature type="domain" description="DNL-type" evidence="5">
    <location>
        <begin position="195"/>
        <end position="290"/>
    </location>
</feature>
<evidence type="ECO:0000256" key="1">
    <source>
        <dbReference type="ARBA" id="ARBA00022723"/>
    </source>
</evidence>
<keyword evidence="7" id="KW-1185">Reference proteome</keyword>
<dbReference type="Proteomes" id="UP000018050">
    <property type="component" value="Unassembled WGS sequence"/>
</dbReference>
<dbReference type="OrthoDB" id="512667at2759"/>
<dbReference type="EMBL" id="HG670352">
    <property type="protein sequence ID" value="CDI76295.1"/>
    <property type="molecule type" value="Genomic_DNA"/>
</dbReference>
<reference evidence="6" key="1">
    <citation type="submission" date="2013-10" db="EMBL/GenBank/DDBJ databases">
        <title>Genomic analysis of the causative agents of coccidiosis in chickens.</title>
        <authorList>
            <person name="Reid A.J."/>
            <person name="Blake D."/>
            <person name="Billington K."/>
            <person name="Browne H."/>
            <person name="Dunn M."/>
            <person name="Hung S."/>
            <person name="Kawahara F."/>
            <person name="Miranda-Saavedra D."/>
            <person name="Mourier T."/>
            <person name="Nagra H."/>
            <person name="Otto T.D."/>
            <person name="Rawlings N."/>
            <person name="Sanchez A."/>
            <person name="Sanders M."/>
            <person name="Subramaniam C."/>
            <person name="Tay Y."/>
            <person name="Dear P."/>
            <person name="Doerig C."/>
            <person name="Gruber A."/>
            <person name="Parkinson J."/>
            <person name="Shirley M."/>
            <person name="Wan K.L."/>
            <person name="Berriman M."/>
            <person name="Tomley F."/>
            <person name="Pain A."/>
        </authorList>
    </citation>
    <scope>NUCLEOTIDE SEQUENCE [LARGE SCALE GENOMIC DNA]</scope>
    <source>
        <strain evidence="6">Houghton</strain>
    </source>
</reference>
<dbReference type="GO" id="GO:0050821">
    <property type="term" value="P:protein stabilization"/>
    <property type="evidence" value="ECO:0007669"/>
    <property type="project" value="TreeGrafter"/>
</dbReference>
<accession>U6G7Y5</accession>
<dbReference type="GeneID" id="25269793"/>
<reference evidence="6" key="2">
    <citation type="submission" date="2013-10" db="EMBL/GenBank/DDBJ databases">
        <authorList>
            <person name="Aslett M."/>
        </authorList>
    </citation>
    <scope>NUCLEOTIDE SEQUENCE [LARGE SCALE GENOMIC DNA]</scope>
    <source>
        <strain evidence="6">Houghton</strain>
    </source>
</reference>
<dbReference type="OMA" id="WRHAITR"/>
<keyword evidence="2 4" id="KW-0863">Zinc-finger</keyword>
<organism evidence="6 7">
    <name type="scientific">Eimeria acervulina</name>
    <name type="common">Coccidian parasite</name>
    <dbReference type="NCBI Taxonomy" id="5801"/>
    <lineage>
        <taxon>Eukaryota</taxon>
        <taxon>Sar</taxon>
        <taxon>Alveolata</taxon>
        <taxon>Apicomplexa</taxon>
        <taxon>Conoidasida</taxon>
        <taxon>Coccidia</taxon>
        <taxon>Eucoccidiorida</taxon>
        <taxon>Eimeriorina</taxon>
        <taxon>Eimeriidae</taxon>
        <taxon>Eimeria</taxon>
    </lineage>
</organism>
<dbReference type="PANTHER" id="PTHR20922">
    <property type="entry name" value="DNL-TYPE ZINC FINGER PROTEIN"/>
    <property type="match status" value="1"/>
</dbReference>
<protein>
    <recommendedName>
        <fullName evidence="5">DNL-type domain-containing protein</fullName>
    </recommendedName>
</protein>
<sequence length="296" mass="31114">MATRAFFRFPDRYLLSSHSAPAAAIQMIGRGTVGALRGAAASSWSPPASNVVSLLHTRRRPSTGCGGPLTLHQVPAALMTTSAVPVAARETAAKATAAAGAPKTPSRQLTTCRAFGRNAAFPNVSLSSPLSYHHSQGPPRCLLSTGPQRVPPGAPPVTTSAVEVAPESAEWPAGELEGAPEVRFDLSRIPGTENARDGHMTLVFTCCKCNKRSAKKFSKVAYTQGVVIVQCPGCSNLHLVADRLKWFGEEESDVETILAAKGEKVLRTLTASHLLDIEGLDCRAQASDPPAQGTKA</sequence>
<dbReference type="InterPro" id="IPR024158">
    <property type="entry name" value="Mt_import_TIM15"/>
</dbReference>
<keyword evidence="1" id="KW-0479">Metal-binding</keyword>
<proteinExistence type="predicted"/>
<evidence type="ECO:0000256" key="4">
    <source>
        <dbReference type="PROSITE-ProRule" id="PRU00834"/>
    </source>
</evidence>
<dbReference type="Pfam" id="PF05180">
    <property type="entry name" value="zf-DNL"/>
    <property type="match status" value="1"/>
</dbReference>
<dbReference type="GO" id="GO:0005739">
    <property type="term" value="C:mitochondrion"/>
    <property type="evidence" value="ECO:0007669"/>
    <property type="project" value="TreeGrafter"/>
</dbReference>
<dbReference type="RefSeq" id="XP_013253150.1">
    <property type="nucleotide sequence ID" value="XM_013397696.1"/>
</dbReference>
<evidence type="ECO:0000313" key="7">
    <source>
        <dbReference type="Proteomes" id="UP000018050"/>
    </source>
</evidence>
<dbReference type="AlphaFoldDB" id="U6G7Y5"/>
<keyword evidence="3" id="KW-0862">Zinc</keyword>